<proteinExistence type="predicted"/>
<keyword evidence="1" id="KW-0472">Membrane</keyword>
<feature type="transmembrane region" description="Helical" evidence="1">
    <location>
        <begin position="145"/>
        <end position="172"/>
    </location>
</feature>
<feature type="transmembrane region" description="Helical" evidence="1">
    <location>
        <begin position="15"/>
        <end position="37"/>
    </location>
</feature>
<keyword evidence="3" id="KW-1185">Reference proteome</keyword>
<dbReference type="Pfam" id="PF10011">
    <property type="entry name" value="DUF2254"/>
    <property type="match status" value="1"/>
</dbReference>
<evidence type="ECO:0008006" key="4">
    <source>
        <dbReference type="Google" id="ProtNLM"/>
    </source>
</evidence>
<dbReference type="AlphaFoldDB" id="A0A517NVI9"/>
<feature type="transmembrane region" description="Helical" evidence="1">
    <location>
        <begin position="58"/>
        <end position="86"/>
    </location>
</feature>
<dbReference type="InterPro" id="IPR018723">
    <property type="entry name" value="DUF2254_membrane"/>
</dbReference>
<evidence type="ECO:0000313" key="3">
    <source>
        <dbReference type="Proteomes" id="UP000319817"/>
    </source>
</evidence>
<dbReference type="OrthoDB" id="2955631at2"/>
<organism evidence="2 3">
    <name type="scientific">Stieleria marina</name>
    <dbReference type="NCBI Taxonomy" id="1930275"/>
    <lineage>
        <taxon>Bacteria</taxon>
        <taxon>Pseudomonadati</taxon>
        <taxon>Planctomycetota</taxon>
        <taxon>Planctomycetia</taxon>
        <taxon>Pirellulales</taxon>
        <taxon>Pirellulaceae</taxon>
        <taxon>Stieleria</taxon>
    </lineage>
</organism>
<protein>
    <recommendedName>
        <fullName evidence="4">DUF2254 domain-containing protein</fullName>
    </recommendedName>
</protein>
<reference evidence="2 3" key="1">
    <citation type="submission" date="2019-02" db="EMBL/GenBank/DDBJ databases">
        <title>Deep-cultivation of Planctomycetes and their phenomic and genomic characterization uncovers novel biology.</title>
        <authorList>
            <person name="Wiegand S."/>
            <person name="Jogler M."/>
            <person name="Boedeker C."/>
            <person name="Pinto D."/>
            <person name="Vollmers J."/>
            <person name="Rivas-Marin E."/>
            <person name="Kohn T."/>
            <person name="Peeters S.H."/>
            <person name="Heuer A."/>
            <person name="Rast P."/>
            <person name="Oberbeckmann S."/>
            <person name="Bunk B."/>
            <person name="Jeske O."/>
            <person name="Meyerdierks A."/>
            <person name="Storesund J.E."/>
            <person name="Kallscheuer N."/>
            <person name="Luecker S."/>
            <person name="Lage O.M."/>
            <person name="Pohl T."/>
            <person name="Merkel B.J."/>
            <person name="Hornburger P."/>
            <person name="Mueller R.-W."/>
            <person name="Bruemmer F."/>
            <person name="Labrenz M."/>
            <person name="Spormann A.M."/>
            <person name="Op den Camp H."/>
            <person name="Overmann J."/>
            <person name="Amann R."/>
            <person name="Jetten M.S.M."/>
            <person name="Mascher T."/>
            <person name="Medema M.H."/>
            <person name="Devos D.P."/>
            <person name="Kaster A.-K."/>
            <person name="Ovreas L."/>
            <person name="Rohde M."/>
            <person name="Galperin M.Y."/>
            <person name="Jogler C."/>
        </authorList>
    </citation>
    <scope>NUCLEOTIDE SEQUENCE [LARGE SCALE GENOMIC DNA]</scope>
    <source>
        <strain evidence="2 3">K23_9</strain>
    </source>
</reference>
<evidence type="ECO:0000256" key="1">
    <source>
        <dbReference type="SAM" id="Phobius"/>
    </source>
</evidence>
<sequence>MNALLITLWERTRKSYWFVPSLMALAAIALSFLTTAIDSRIGSEWMEGIGMLYANKPAGARAVLSTVAGSMITVAGVTFSMTILSISHTTSQVGPRLLNNFMGDKANQFTLGVFIATFLYCLMVLRTVRNAETTPADNSQSAELVAAFVPQIAVIIGVMMAIASVGVLIFFIHHIPESIHVSNIVAGVGRGLNERIEKQFPARVGSPNDDESQRNVEADLRDSFRENAKPIPSVSVGYVDYVDGDGLMQIAVEHDLVIRVLPSPGDFITEQSLLALVSPESGIDDRVEKEVTSMFILGTQRTATQDLRFQIDQLVEVAMRALSPGVNDPFTAFNCMDWVQACLENLASRELPDAHRYDEDQKLRVVAEPVTFAAFASLVFDQLRPYVAVDRNASVKLIEMIGNLVMNVEDKQDRRILAKHACALLRECRQALDDTRTLNALRQRYRDVLRLASDVDARADAKASGVWVGAAER</sequence>
<name>A0A517NVI9_9BACT</name>
<dbReference type="Proteomes" id="UP000319817">
    <property type="component" value="Chromosome"/>
</dbReference>
<dbReference type="EMBL" id="CP036526">
    <property type="protein sequence ID" value="QDT11143.1"/>
    <property type="molecule type" value="Genomic_DNA"/>
</dbReference>
<dbReference type="RefSeq" id="WP_145418950.1">
    <property type="nucleotide sequence ID" value="NZ_CP036526.1"/>
</dbReference>
<keyword evidence="1" id="KW-1133">Transmembrane helix</keyword>
<accession>A0A517NVI9</accession>
<gene>
    <name evidence="2" type="ORF">K239x_31370</name>
</gene>
<evidence type="ECO:0000313" key="2">
    <source>
        <dbReference type="EMBL" id="QDT11143.1"/>
    </source>
</evidence>
<keyword evidence="1" id="KW-0812">Transmembrane</keyword>
<feature type="transmembrane region" description="Helical" evidence="1">
    <location>
        <begin position="106"/>
        <end position="125"/>
    </location>
</feature>